<feature type="non-terminal residue" evidence="2">
    <location>
        <position position="108"/>
    </location>
</feature>
<dbReference type="PROSITE" id="PS50835">
    <property type="entry name" value="IG_LIKE"/>
    <property type="match status" value="1"/>
</dbReference>
<gene>
    <name evidence="2" type="ORF">G0U57_001326</name>
</gene>
<feature type="domain" description="Ig-like" evidence="1">
    <location>
        <begin position="12"/>
        <end position="104"/>
    </location>
</feature>
<evidence type="ECO:0000313" key="2">
    <source>
        <dbReference type="EMBL" id="KAG6922692.1"/>
    </source>
</evidence>
<feature type="non-terminal residue" evidence="2">
    <location>
        <position position="1"/>
    </location>
</feature>
<keyword evidence="3" id="KW-1185">Reference proteome</keyword>
<dbReference type="InterPro" id="IPR007110">
    <property type="entry name" value="Ig-like_dom"/>
</dbReference>
<dbReference type="AlphaFoldDB" id="A0A8T1S0K0"/>
<dbReference type="Gene3D" id="2.60.40.10">
    <property type="entry name" value="Immunoglobulins"/>
    <property type="match status" value="1"/>
</dbReference>
<accession>A0A8T1S0K0</accession>
<proteinExistence type="predicted"/>
<dbReference type="Proteomes" id="UP000765507">
    <property type="component" value="Unassembled WGS sequence"/>
</dbReference>
<evidence type="ECO:0000313" key="3">
    <source>
        <dbReference type="Proteomes" id="UP000765507"/>
    </source>
</evidence>
<reference evidence="2 3" key="1">
    <citation type="journal article" date="2020" name="G3 (Bethesda)">
        <title>Draft Genome of the Common Snapping Turtle, Chelydra serpentina, a Model for Phenotypic Plasticity in Reptiles.</title>
        <authorList>
            <person name="Das D."/>
            <person name="Singh S.K."/>
            <person name="Bierstedt J."/>
            <person name="Erickson A."/>
            <person name="Galli G.L.J."/>
            <person name="Crossley D.A. 2nd"/>
            <person name="Rhen T."/>
        </authorList>
    </citation>
    <scope>NUCLEOTIDE SEQUENCE [LARGE SCALE GENOMIC DNA]</scope>
    <source>
        <strain evidence="2">KW</strain>
    </source>
</reference>
<comment type="caution">
    <text evidence="2">The sequence shown here is derived from an EMBL/GenBank/DDBJ whole genome shotgun (WGS) entry which is preliminary data.</text>
</comment>
<dbReference type="OrthoDB" id="9050364at2759"/>
<dbReference type="InterPro" id="IPR013783">
    <property type="entry name" value="Ig-like_fold"/>
</dbReference>
<sequence length="108" mass="11811">ISITVTDPPPAPQLTVSPQQPVYITGETVTLTCSATWPPTVFGVRFFRDGQKIHTKELRSPPYSYSESIQLSGVSGLPAGEYSCESWKTVSGREIPSERSRPISIEVT</sequence>
<name>A0A8T1S0K0_CHESE</name>
<dbReference type="SUPFAM" id="SSF48726">
    <property type="entry name" value="Immunoglobulin"/>
    <property type="match status" value="1"/>
</dbReference>
<dbReference type="InterPro" id="IPR036179">
    <property type="entry name" value="Ig-like_dom_sf"/>
</dbReference>
<evidence type="ECO:0000259" key="1">
    <source>
        <dbReference type="PROSITE" id="PS50835"/>
    </source>
</evidence>
<dbReference type="Pfam" id="PF13927">
    <property type="entry name" value="Ig_3"/>
    <property type="match status" value="1"/>
</dbReference>
<organism evidence="2 3">
    <name type="scientific">Chelydra serpentina</name>
    <name type="common">Snapping turtle</name>
    <name type="synonym">Testudo serpentina</name>
    <dbReference type="NCBI Taxonomy" id="8475"/>
    <lineage>
        <taxon>Eukaryota</taxon>
        <taxon>Metazoa</taxon>
        <taxon>Chordata</taxon>
        <taxon>Craniata</taxon>
        <taxon>Vertebrata</taxon>
        <taxon>Euteleostomi</taxon>
        <taxon>Archelosauria</taxon>
        <taxon>Testudinata</taxon>
        <taxon>Testudines</taxon>
        <taxon>Cryptodira</taxon>
        <taxon>Durocryptodira</taxon>
        <taxon>Americhelydia</taxon>
        <taxon>Chelydroidea</taxon>
        <taxon>Chelydridae</taxon>
        <taxon>Chelydra</taxon>
    </lineage>
</organism>
<protein>
    <recommendedName>
        <fullName evidence="1">Ig-like domain-containing protein</fullName>
    </recommendedName>
</protein>
<dbReference type="EMBL" id="JAHGAV010001186">
    <property type="protein sequence ID" value="KAG6922692.1"/>
    <property type="molecule type" value="Genomic_DNA"/>
</dbReference>